<dbReference type="Proteomes" id="UP001214576">
    <property type="component" value="Unassembled WGS sequence"/>
</dbReference>
<dbReference type="AlphaFoldDB" id="A0AAD4Y994"/>
<feature type="region of interest" description="Disordered" evidence="1">
    <location>
        <begin position="78"/>
        <end position="100"/>
    </location>
</feature>
<name>A0AAD4Y994_OVIAM</name>
<reference evidence="2" key="1">
    <citation type="submission" date="2022-03" db="EMBL/GenBank/DDBJ databases">
        <title>Genomic analyses of argali, domestic sheep and their hybrids provide insights into chromosomal evolution, heterosis and genetic basis of agronomic traits.</title>
        <authorList>
            <person name="Li M."/>
        </authorList>
    </citation>
    <scope>NUCLEOTIDE SEQUENCE</scope>
    <source>
        <strain evidence="2">CAU-MHL-2022a</strain>
        <tissue evidence="2">Skin</tissue>
    </source>
</reference>
<accession>A0AAD4Y994</accession>
<organism evidence="2 3">
    <name type="scientific">Ovis ammon polii</name>
    <dbReference type="NCBI Taxonomy" id="230172"/>
    <lineage>
        <taxon>Eukaryota</taxon>
        <taxon>Metazoa</taxon>
        <taxon>Chordata</taxon>
        <taxon>Craniata</taxon>
        <taxon>Vertebrata</taxon>
        <taxon>Euteleostomi</taxon>
        <taxon>Mammalia</taxon>
        <taxon>Eutheria</taxon>
        <taxon>Laurasiatheria</taxon>
        <taxon>Artiodactyla</taxon>
        <taxon>Ruminantia</taxon>
        <taxon>Pecora</taxon>
        <taxon>Bovidae</taxon>
        <taxon>Caprinae</taxon>
        <taxon>Ovis</taxon>
    </lineage>
</organism>
<sequence>MKTPTQLGFELDYQETQSMEYARHPFDALLTYETWLENKALITLEGDVNPRKICFFSASTACPSRNYSARIAIKRPSDSSFYPQGGPESGSSDTNEETFASGPERKAASLVCLFIVRALDTFHGRPALTQRSWPFTWALFRQLLQLCAASRALPAVSACIAPQ</sequence>
<comment type="caution">
    <text evidence="2">The sequence shown here is derived from an EMBL/GenBank/DDBJ whole genome shotgun (WGS) entry which is preliminary data.</text>
</comment>
<evidence type="ECO:0000256" key="1">
    <source>
        <dbReference type="SAM" id="MobiDB-lite"/>
    </source>
</evidence>
<gene>
    <name evidence="2" type="ORF">MG293_011154</name>
</gene>
<evidence type="ECO:0000313" key="3">
    <source>
        <dbReference type="Proteomes" id="UP001214576"/>
    </source>
</evidence>
<keyword evidence="3" id="KW-1185">Reference proteome</keyword>
<evidence type="ECO:0000313" key="2">
    <source>
        <dbReference type="EMBL" id="KAI4538887.1"/>
    </source>
</evidence>
<dbReference type="EMBL" id="JAKZEL010000012">
    <property type="protein sequence ID" value="KAI4538887.1"/>
    <property type="molecule type" value="Genomic_DNA"/>
</dbReference>
<protein>
    <submittedName>
        <fullName evidence="2">Uncharacterized protein</fullName>
    </submittedName>
</protein>
<proteinExistence type="predicted"/>